<evidence type="ECO:0000256" key="1">
    <source>
        <dbReference type="SAM" id="Phobius"/>
    </source>
</evidence>
<accession>A0AAT9H0W6</accession>
<evidence type="ECO:0000313" key="2">
    <source>
        <dbReference type="EMBL" id="BFM43085.1"/>
    </source>
</evidence>
<dbReference type="AlphaFoldDB" id="A0AAT9H0W6"/>
<organism evidence="2">
    <name type="scientific">Flavobacterium sp. CFS9</name>
    <dbReference type="NCBI Taxonomy" id="3143118"/>
    <lineage>
        <taxon>Bacteria</taxon>
        <taxon>Pseudomonadati</taxon>
        <taxon>Bacteroidota</taxon>
        <taxon>Flavobacteriia</taxon>
        <taxon>Flavobacteriales</taxon>
        <taxon>Flavobacteriaceae</taxon>
        <taxon>Flavobacterium</taxon>
    </lineage>
</organism>
<proteinExistence type="predicted"/>
<keyword evidence="1" id="KW-1133">Transmembrane helix</keyword>
<name>A0AAT9H0W6_9FLAO</name>
<feature type="transmembrane region" description="Helical" evidence="1">
    <location>
        <begin position="30"/>
        <end position="50"/>
    </location>
</feature>
<sequence length="114" mass="13104">MNQKLNRSSAADNTNSNNVMLKEKSVARHLLVRIIILVIIAGGPFLLLSLLNLSKRNEFEFLLLSIFAPMIWFAFMFAETIALQIKKEEELRNINLILFFMALLIYMLVISSIM</sequence>
<gene>
    <name evidence="2" type="ORF">CFS9_17260</name>
</gene>
<keyword evidence="1" id="KW-0472">Membrane</keyword>
<protein>
    <submittedName>
        <fullName evidence="2">Uncharacterized protein</fullName>
    </submittedName>
</protein>
<keyword evidence="1" id="KW-0812">Transmembrane</keyword>
<dbReference type="RefSeq" id="WP_369618162.1">
    <property type="nucleotide sequence ID" value="NZ_AP031573.1"/>
</dbReference>
<dbReference type="EMBL" id="AP031573">
    <property type="protein sequence ID" value="BFM43085.1"/>
    <property type="molecule type" value="Genomic_DNA"/>
</dbReference>
<feature type="transmembrane region" description="Helical" evidence="1">
    <location>
        <begin position="94"/>
        <end position="113"/>
    </location>
</feature>
<feature type="transmembrane region" description="Helical" evidence="1">
    <location>
        <begin position="62"/>
        <end position="82"/>
    </location>
</feature>
<reference evidence="2" key="1">
    <citation type="submission" date="2024-05" db="EMBL/GenBank/DDBJ databases">
        <title>Whole-Genome Sequence of CFS9, a Potential Fish Probiotic Isolated from the Body Surface of Silurus asotus.</title>
        <authorList>
            <person name="Kojima M."/>
            <person name="Tobioka K."/>
            <person name="Yokota K."/>
            <person name="Nakatani H."/>
            <person name="Hori K."/>
            <person name="Tamaru Y."/>
            <person name="Okazaki F."/>
        </authorList>
    </citation>
    <scope>NUCLEOTIDE SEQUENCE</scope>
    <source>
        <strain evidence="2">CFS9</strain>
    </source>
</reference>